<reference evidence="2" key="1">
    <citation type="journal article" date="2019" name="Int. J. Syst. Evol. Microbiol.">
        <title>The Global Catalogue of Microorganisms (GCM) 10K type strain sequencing project: providing services to taxonomists for standard genome sequencing and annotation.</title>
        <authorList>
            <consortium name="The Broad Institute Genomics Platform"/>
            <consortium name="The Broad Institute Genome Sequencing Center for Infectious Disease"/>
            <person name="Wu L."/>
            <person name="Ma J."/>
        </authorList>
    </citation>
    <scope>NUCLEOTIDE SEQUENCE [LARGE SCALE GENOMIC DNA]</scope>
    <source>
        <strain evidence="2">CGMCC 1.15643</strain>
    </source>
</reference>
<dbReference type="Gene3D" id="1.10.10.10">
    <property type="entry name" value="Winged helix-like DNA-binding domain superfamily/Winged helix DNA-binding domain"/>
    <property type="match status" value="1"/>
</dbReference>
<gene>
    <name evidence="1" type="ORF">ACFPK2_15875</name>
</gene>
<dbReference type="Pfam" id="PF02082">
    <property type="entry name" value="Rrf2"/>
    <property type="match status" value="1"/>
</dbReference>
<keyword evidence="2" id="KW-1185">Reference proteome</keyword>
<evidence type="ECO:0000313" key="2">
    <source>
        <dbReference type="Proteomes" id="UP001595976"/>
    </source>
</evidence>
<dbReference type="InterPro" id="IPR000944">
    <property type="entry name" value="Tscrpt_reg_Rrf2"/>
</dbReference>
<proteinExistence type="predicted"/>
<protein>
    <submittedName>
        <fullName evidence="1">RrF2 family transcriptional regulator</fullName>
    </submittedName>
</protein>
<dbReference type="EMBL" id="JBHSLI010000006">
    <property type="protein sequence ID" value="MFC5294466.1"/>
    <property type="molecule type" value="Genomic_DNA"/>
</dbReference>
<dbReference type="Proteomes" id="UP001595976">
    <property type="component" value="Unassembled WGS sequence"/>
</dbReference>
<organism evidence="1 2">
    <name type="scientific">Bosea minatitlanensis</name>
    <dbReference type="NCBI Taxonomy" id="128782"/>
    <lineage>
        <taxon>Bacteria</taxon>
        <taxon>Pseudomonadati</taxon>
        <taxon>Pseudomonadota</taxon>
        <taxon>Alphaproteobacteria</taxon>
        <taxon>Hyphomicrobiales</taxon>
        <taxon>Boseaceae</taxon>
        <taxon>Bosea</taxon>
    </lineage>
</organism>
<sequence>MMLLSRRSLLAIAAVVDIALHARPQPVAAKLLAARHALPPRHLETLLQALVRAGILKGVRGPRGGYELARERRRITAADIVRAAMQDGGEDALGPMPHSPLIDHVIAPEVETASTAFLASLDGITVEELCRRAIARAAAGGAGSNPDFTI</sequence>
<name>A0ABW0F7C1_9HYPH</name>
<dbReference type="RefSeq" id="WP_158446818.1">
    <property type="nucleotide sequence ID" value="NZ_JAOAOS010000007.1"/>
</dbReference>
<comment type="caution">
    <text evidence="1">The sequence shown here is derived from an EMBL/GenBank/DDBJ whole genome shotgun (WGS) entry which is preliminary data.</text>
</comment>
<dbReference type="PANTHER" id="PTHR33221:SF15">
    <property type="entry name" value="HTH-TYPE TRANSCRIPTIONAL REGULATOR YWGB-RELATED"/>
    <property type="match status" value="1"/>
</dbReference>
<evidence type="ECO:0000313" key="1">
    <source>
        <dbReference type="EMBL" id="MFC5294466.1"/>
    </source>
</evidence>
<dbReference type="InterPro" id="IPR036390">
    <property type="entry name" value="WH_DNA-bd_sf"/>
</dbReference>
<accession>A0ABW0F7C1</accession>
<dbReference type="NCBIfam" id="TIGR00738">
    <property type="entry name" value="rrf2_super"/>
    <property type="match status" value="1"/>
</dbReference>
<dbReference type="PROSITE" id="PS51197">
    <property type="entry name" value="HTH_RRF2_2"/>
    <property type="match status" value="1"/>
</dbReference>
<dbReference type="PANTHER" id="PTHR33221">
    <property type="entry name" value="WINGED HELIX-TURN-HELIX TRANSCRIPTIONAL REGULATOR, RRF2 FAMILY"/>
    <property type="match status" value="1"/>
</dbReference>
<dbReference type="InterPro" id="IPR036388">
    <property type="entry name" value="WH-like_DNA-bd_sf"/>
</dbReference>
<dbReference type="SUPFAM" id="SSF46785">
    <property type="entry name" value="Winged helix' DNA-binding domain"/>
    <property type="match status" value="1"/>
</dbReference>